<sequence>MMEGDSAPRRALKVAIPLLGFLAAALLTSSLSTYILYLGYFHARIGASIPWLALWGSVFYFAGMPLGKVVGRALKFYRHLPSAVVGMSALIAASLVLMPYVSSSPELLSLRLIQGMVTFYMEVFSNAHSYLYSDLGHRTLASAVSIAGIPGGVAIGTSAYLAAPPSVAYAALAAISLVAAAAYAAVLSRVRTSLAPLSRESGGSTFRMGRTWLMGTLWGTVTGDLTLAVALQPLVSSYAPADVPLAIGTFGISGVLMTAAAGIVAYFVRSPRHMTRIISVGYAISAASFLYILMFRPVGAYLVAAIVLTDLMNLAIPFIYSVPRHVYREGYVGKGTWEFSMIGSFYHIWFTALALGLIYGIGFAAGVSSFVALMLYGMVATLVLPRLFVH</sequence>
<dbReference type="Proteomes" id="UP000509448">
    <property type="component" value="Chromosome"/>
</dbReference>
<reference evidence="2 3" key="1">
    <citation type="journal article" date="2019" name="ISME J.">
        <title>Isolation and characterization of a thermophilic sulfur- and iron-reducing thaumarchaeote from a terrestrial acidic hot spring.</title>
        <authorList>
            <person name="Kato S."/>
            <person name="Itoh T."/>
            <person name="Yuki M."/>
            <person name="Nagamori M."/>
            <person name="Ohnishi M."/>
            <person name="Uematsu K."/>
            <person name="Suzuki K."/>
            <person name="Takashina T."/>
            <person name="Ohkuma M."/>
        </authorList>
    </citation>
    <scope>NUCLEOTIDE SEQUENCE [LARGE SCALE GENOMIC DNA]</scope>
    <source>
        <strain evidence="2 3">NAS-02</strain>
    </source>
</reference>
<feature type="transmembrane region" description="Helical" evidence="1">
    <location>
        <begin position="370"/>
        <end position="389"/>
    </location>
</feature>
<feature type="transmembrane region" description="Helical" evidence="1">
    <location>
        <begin position="139"/>
        <end position="161"/>
    </location>
</feature>
<feature type="transmembrane region" description="Helical" evidence="1">
    <location>
        <begin position="243"/>
        <end position="268"/>
    </location>
</feature>
<feature type="transmembrane region" description="Helical" evidence="1">
    <location>
        <begin position="211"/>
        <end position="231"/>
    </location>
</feature>
<keyword evidence="1" id="KW-0812">Transmembrane</keyword>
<feature type="transmembrane region" description="Helical" evidence="1">
    <location>
        <begin position="49"/>
        <end position="71"/>
    </location>
</feature>
<feature type="transmembrane region" description="Helical" evidence="1">
    <location>
        <begin position="12"/>
        <end position="37"/>
    </location>
</feature>
<dbReference type="OrthoDB" id="382150at2157"/>
<dbReference type="GeneID" id="55584452"/>
<dbReference type="EMBL" id="AP018732">
    <property type="protein sequence ID" value="BBE42025.1"/>
    <property type="molecule type" value="Genomic_DNA"/>
</dbReference>
<accession>A0A4P2VLK4</accession>
<evidence type="ECO:0008006" key="4">
    <source>
        <dbReference type="Google" id="ProtNLM"/>
    </source>
</evidence>
<feature type="transmembrane region" description="Helical" evidence="1">
    <location>
        <begin position="343"/>
        <end position="364"/>
    </location>
</feature>
<keyword evidence="1" id="KW-1133">Transmembrane helix</keyword>
<dbReference type="RefSeq" id="WP_174448302.1">
    <property type="nucleotide sequence ID" value="NZ_AP018732.1"/>
</dbReference>
<dbReference type="InterPro" id="IPR036259">
    <property type="entry name" value="MFS_trans_sf"/>
</dbReference>
<protein>
    <recommendedName>
        <fullName evidence="4">MFS transporter</fullName>
    </recommendedName>
</protein>
<gene>
    <name evidence="2" type="ORF">NAS2_0636</name>
</gene>
<dbReference type="SUPFAM" id="SSF103473">
    <property type="entry name" value="MFS general substrate transporter"/>
    <property type="match status" value="1"/>
</dbReference>
<evidence type="ECO:0000256" key="1">
    <source>
        <dbReference type="SAM" id="Phobius"/>
    </source>
</evidence>
<name>A0A4P2VLK4_9ARCH</name>
<feature type="transmembrane region" description="Helical" evidence="1">
    <location>
        <begin position="83"/>
        <end position="102"/>
    </location>
</feature>
<evidence type="ECO:0000313" key="2">
    <source>
        <dbReference type="EMBL" id="BBE42025.1"/>
    </source>
</evidence>
<keyword evidence="1" id="KW-0472">Membrane</keyword>
<dbReference type="KEGG" id="ccai:NAS2_0636"/>
<feature type="transmembrane region" description="Helical" evidence="1">
    <location>
        <begin position="275"/>
        <end position="294"/>
    </location>
</feature>
<dbReference type="AlphaFoldDB" id="A0A4P2VLK4"/>
<feature type="transmembrane region" description="Helical" evidence="1">
    <location>
        <begin position="167"/>
        <end position="190"/>
    </location>
</feature>
<keyword evidence="3" id="KW-1185">Reference proteome</keyword>
<organism evidence="2 3">
    <name type="scientific">Conexivisphaera calida</name>
    <dbReference type="NCBI Taxonomy" id="1874277"/>
    <lineage>
        <taxon>Archaea</taxon>
        <taxon>Nitrososphaerota</taxon>
        <taxon>Conexivisphaeria</taxon>
        <taxon>Conexivisphaerales</taxon>
        <taxon>Conexivisphaeraceae</taxon>
        <taxon>Conexivisphaera</taxon>
    </lineage>
</organism>
<proteinExistence type="predicted"/>
<feature type="transmembrane region" description="Helical" evidence="1">
    <location>
        <begin position="108"/>
        <end position="127"/>
    </location>
</feature>
<feature type="transmembrane region" description="Helical" evidence="1">
    <location>
        <begin position="300"/>
        <end position="322"/>
    </location>
</feature>
<evidence type="ECO:0000313" key="3">
    <source>
        <dbReference type="Proteomes" id="UP000509448"/>
    </source>
</evidence>